<dbReference type="Gene3D" id="3.90.1590.10">
    <property type="entry name" value="glutathione-dependent formaldehyde- activating enzyme (gfa)"/>
    <property type="match status" value="1"/>
</dbReference>
<evidence type="ECO:0000313" key="8">
    <source>
        <dbReference type="Proteomes" id="UP000198703"/>
    </source>
</evidence>
<keyword evidence="4 5" id="KW-0456">Lyase</keyword>
<dbReference type="OrthoDB" id="9011205at2"/>
<feature type="binding site" evidence="5">
    <location>
        <position position="123"/>
    </location>
    <ligand>
        <name>Zn(2+)</name>
        <dbReference type="ChEBI" id="CHEBI:29105"/>
        <label>1</label>
        <note>structural</note>
    </ligand>
</feature>
<dbReference type="InterPro" id="IPR014185">
    <property type="entry name" value="Formald_GSH"/>
</dbReference>
<dbReference type="STRING" id="89524.SAMN05444370_11097"/>
<protein>
    <recommendedName>
        <fullName evidence="5">Glutathione-dependent formaldehyde-activating enzyme</fullName>
        <ecNumber evidence="5">4.4.1.22</ecNumber>
    </recommendedName>
    <alternativeName>
        <fullName evidence="5">S-(hydroxymethyl)glutathione synthase</fullName>
    </alternativeName>
</protein>
<name>A0A1H4DKL1_9RHOB</name>
<dbReference type="SUPFAM" id="SSF51316">
    <property type="entry name" value="Mss4-like"/>
    <property type="match status" value="1"/>
</dbReference>
<dbReference type="PANTHER" id="PTHR33337:SF40">
    <property type="entry name" value="CENP-V_GFA DOMAIN-CONTAINING PROTEIN-RELATED"/>
    <property type="match status" value="1"/>
</dbReference>
<comment type="similarity">
    <text evidence="1 5">Belongs to the Gfa family.</text>
</comment>
<dbReference type="InterPro" id="IPR011057">
    <property type="entry name" value="Mss4-like_sf"/>
</dbReference>
<comment type="function">
    <text evidence="5">Catalyzes the condensation of formaldehyde and glutathione to S-hydroxymethylglutathione.</text>
</comment>
<evidence type="ECO:0000313" key="7">
    <source>
        <dbReference type="EMBL" id="SEA73275.1"/>
    </source>
</evidence>
<gene>
    <name evidence="5" type="primary">gfa</name>
    <name evidence="7" type="ORF">SAMN05444370_11097</name>
</gene>
<dbReference type="NCBIfam" id="NF003829">
    <property type="entry name" value="PRK05417.1"/>
    <property type="match status" value="1"/>
</dbReference>
<evidence type="ECO:0000256" key="2">
    <source>
        <dbReference type="ARBA" id="ARBA00022723"/>
    </source>
</evidence>
<evidence type="ECO:0000256" key="4">
    <source>
        <dbReference type="ARBA" id="ARBA00023239"/>
    </source>
</evidence>
<dbReference type="NCBIfam" id="TIGR02820">
    <property type="entry name" value="formald_GSH"/>
    <property type="match status" value="1"/>
</dbReference>
<dbReference type="HAMAP" id="MF_00723">
    <property type="entry name" value="Formald_GSH"/>
    <property type="match status" value="1"/>
</dbReference>
<feature type="binding site" evidence="5">
    <location>
        <position position="76"/>
    </location>
    <ligand>
        <name>Zn(2+)</name>
        <dbReference type="ChEBI" id="CHEBI:29105"/>
        <label>2</label>
        <note>catalytic</note>
    </ligand>
</feature>
<keyword evidence="8" id="KW-1185">Reference proteome</keyword>
<comment type="catalytic activity">
    <reaction evidence="5">
        <text>S-(hydroxymethyl)glutathione = glutathione + formaldehyde</text>
        <dbReference type="Rhea" id="RHEA:22488"/>
        <dbReference type="ChEBI" id="CHEBI:16842"/>
        <dbReference type="ChEBI" id="CHEBI:57925"/>
        <dbReference type="ChEBI" id="CHEBI:58758"/>
        <dbReference type="EC" id="4.4.1.22"/>
    </reaction>
</comment>
<dbReference type="PANTHER" id="PTHR33337">
    <property type="entry name" value="GFA DOMAIN-CONTAINING PROTEIN"/>
    <property type="match status" value="1"/>
</dbReference>
<keyword evidence="3 5" id="KW-0862">Zinc</keyword>
<dbReference type="AlphaFoldDB" id="A0A1H4DKL1"/>
<evidence type="ECO:0000256" key="3">
    <source>
        <dbReference type="ARBA" id="ARBA00022833"/>
    </source>
</evidence>
<dbReference type="InterPro" id="IPR006913">
    <property type="entry name" value="CENP-V/GFA"/>
</dbReference>
<sequence>MGLFDFLFGGGDKAAPAPAAPAAAKVDTSGIRIHPSVDGGVKPGAASFGGGTIHCKCASDKVEVRIDAQTAHNHICGCTKCWKPAGAPFSQVAVVSRDKLSVTANGDKLEIVDPSAAIQRHACKGCGVHMFGRIENQGHPFYGLDFVHTELSDQGGWSPAEFAAFVSSVIEGGGYRPDQMDKVRARLKELGLVPYDALSPPLMDAIATHVAKSKGVLS</sequence>
<organism evidence="7 8">
    <name type="scientific">Rubrimonas cliftonensis</name>
    <dbReference type="NCBI Taxonomy" id="89524"/>
    <lineage>
        <taxon>Bacteria</taxon>
        <taxon>Pseudomonadati</taxon>
        <taxon>Pseudomonadota</taxon>
        <taxon>Alphaproteobacteria</taxon>
        <taxon>Rhodobacterales</taxon>
        <taxon>Paracoccaceae</taxon>
        <taxon>Rubrimonas</taxon>
    </lineage>
</organism>
<comment type="cofactor">
    <cofactor evidence="5">
        <name>Zn(2+)</name>
        <dbReference type="ChEBI" id="CHEBI:29105"/>
    </cofactor>
    <text evidence="5">Binds 2 Zn(2+) ions per subunit.</text>
</comment>
<dbReference type="Proteomes" id="UP000198703">
    <property type="component" value="Unassembled WGS sequence"/>
</dbReference>
<dbReference type="GO" id="GO:0046294">
    <property type="term" value="P:formaldehyde catabolic process"/>
    <property type="evidence" value="ECO:0007669"/>
    <property type="project" value="UniProtKB-UniRule"/>
</dbReference>
<feature type="binding site" evidence="5">
    <location>
        <position position="78"/>
    </location>
    <ligand>
        <name>Zn(2+)</name>
        <dbReference type="ChEBI" id="CHEBI:29105"/>
        <label>2</label>
        <note>catalytic</note>
    </ligand>
</feature>
<feature type="domain" description="CENP-V/GFA" evidence="6">
    <location>
        <begin position="48"/>
        <end position="196"/>
    </location>
</feature>
<reference evidence="7 8" key="1">
    <citation type="submission" date="2016-10" db="EMBL/GenBank/DDBJ databases">
        <authorList>
            <person name="de Groot N.N."/>
        </authorList>
    </citation>
    <scope>NUCLEOTIDE SEQUENCE [LARGE SCALE GENOMIC DNA]</scope>
    <source>
        <strain evidence="7 8">DSM 15345</strain>
    </source>
</reference>
<evidence type="ECO:0000256" key="1">
    <source>
        <dbReference type="ARBA" id="ARBA00005495"/>
    </source>
</evidence>
<feature type="binding site" evidence="5">
    <location>
        <position position="57"/>
    </location>
    <ligand>
        <name>Zn(2+)</name>
        <dbReference type="ChEBI" id="CHEBI:29105"/>
        <label>1</label>
        <note>structural</note>
    </ligand>
</feature>
<accession>A0A1H4DKL1</accession>
<dbReference type="PROSITE" id="PS51891">
    <property type="entry name" value="CENP_V_GFA"/>
    <property type="match status" value="1"/>
</dbReference>
<dbReference type="PIRSF" id="PIRSF033318">
    <property type="entry name" value="Formald_GSH"/>
    <property type="match status" value="1"/>
</dbReference>
<dbReference type="RefSeq" id="WP_093254660.1">
    <property type="nucleotide sequence ID" value="NZ_FNQM01000010.1"/>
</dbReference>
<dbReference type="EC" id="4.4.1.22" evidence="5"/>
<keyword evidence="2 5" id="KW-0479">Metal-binding</keyword>
<comment type="pathway">
    <text evidence="5">One-carbon metabolism; formaldehyde degradation; formate from formaldehyde (glutathione route): step 1/3.</text>
</comment>
<dbReference type="EMBL" id="FNQM01000010">
    <property type="protein sequence ID" value="SEA73275.1"/>
    <property type="molecule type" value="Genomic_DNA"/>
</dbReference>
<evidence type="ECO:0000256" key="5">
    <source>
        <dbReference type="HAMAP-Rule" id="MF_00723"/>
    </source>
</evidence>
<dbReference type="GO" id="GO:0008270">
    <property type="term" value="F:zinc ion binding"/>
    <property type="evidence" value="ECO:0007669"/>
    <property type="project" value="UniProtKB-UniRule"/>
</dbReference>
<dbReference type="Pfam" id="PF04828">
    <property type="entry name" value="GFA"/>
    <property type="match status" value="1"/>
</dbReference>
<feature type="binding site" evidence="5">
    <location>
        <position position="126"/>
    </location>
    <ligand>
        <name>Zn(2+)</name>
        <dbReference type="ChEBI" id="CHEBI:29105"/>
        <label>1</label>
        <note>structural</note>
    </ligand>
</feature>
<evidence type="ECO:0000259" key="6">
    <source>
        <dbReference type="PROSITE" id="PS51891"/>
    </source>
</evidence>
<feature type="binding site" evidence="5">
    <location>
        <position position="55"/>
    </location>
    <ligand>
        <name>Zn(2+)</name>
        <dbReference type="ChEBI" id="CHEBI:29105"/>
        <label>1</label>
        <note>structural</note>
    </ligand>
</feature>
<proteinExistence type="inferred from homology"/>
<feature type="binding site" evidence="5">
    <location>
        <position position="81"/>
    </location>
    <ligand>
        <name>Zn(2+)</name>
        <dbReference type="ChEBI" id="CHEBI:29105"/>
        <label>2</label>
        <note>catalytic</note>
    </ligand>
</feature>
<dbReference type="UniPathway" id="UPA00562">
    <property type="reaction ID" value="UER00621"/>
</dbReference>
<dbReference type="GO" id="GO:0051907">
    <property type="term" value="F:S-(hydroxymethyl)glutathione synthase activity"/>
    <property type="evidence" value="ECO:0007669"/>
    <property type="project" value="UniProtKB-UniRule"/>
</dbReference>